<evidence type="ECO:0000259" key="9">
    <source>
        <dbReference type="Pfam" id="PF18967"/>
    </source>
</evidence>
<evidence type="ECO:0000256" key="8">
    <source>
        <dbReference type="SAM" id="Phobius"/>
    </source>
</evidence>
<keyword evidence="7 8" id="KW-0472">Membrane</keyword>
<evidence type="ECO:0000256" key="6">
    <source>
        <dbReference type="ARBA" id="ARBA00023118"/>
    </source>
</evidence>
<dbReference type="InterPro" id="IPR043760">
    <property type="entry name" value="PycTM_dom"/>
</dbReference>
<keyword evidence="5 8" id="KW-1133">Transmembrane helix</keyword>
<feature type="domain" description="Pycsar effector protein" evidence="9">
    <location>
        <begin position="8"/>
        <end position="159"/>
    </location>
</feature>
<proteinExistence type="predicted"/>
<organism evidence="10 11">
    <name type="scientific">Chitinophaga horti</name>
    <dbReference type="NCBI Taxonomy" id="2920382"/>
    <lineage>
        <taxon>Bacteria</taxon>
        <taxon>Pseudomonadati</taxon>
        <taxon>Bacteroidota</taxon>
        <taxon>Chitinophagia</taxon>
        <taxon>Chitinophagales</taxon>
        <taxon>Chitinophagaceae</taxon>
        <taxon>Chitinophaga</taxon>
    </lineage>
</organism>
<evidence type="ECO:0000256" key="3">
    <source>
        <dbReference type="ARBA" id="ARBA00022692"/>
    </source>
</evidence>
<keyword evidence="4" id="KW-0547">Nucleotide-binding</keyword>
<dbReference type="RefSeq" id="WP_264281037.1">
    <property type="nucleotide sequence ID" value="NZ_CP107006.1"/>
</dbReference>
<feature type="transmembrane region" description="Helical" evidence="8">
    <location>
        <begin position="140"/>
        <end position="160"/>
    </location>
</feature>
<keyword evidence="6" id="KW-0051">Antiviral defense</keyword>
<accession>A0ABY6IZN5</accession>
<evidence type="ECO:0000256" key="1">
    <source>
        <dbReference type="ARBA" id="ARBA00004236"/>
    </source>
</evidence>
<dbReference type="Pfam" id="PF18967">
    <property type="entry name" value="PycTM"/>
    <property type="match status" value="1"/>
</dbReference>
<gene>
    <name evidence="10" type="ORF">MKQ68_22460</name>
</gene>
<evidence type="ECO:0000256" key="2">
    <source>
        <dbReference type="ARBA" id="ARBA00022475"/>
    </source>
</evidence>
<keyword evidence="11" id="KW-1185">Reference proteome</keyword>
<protein>
    <submittedName>
        <fullName evidence="10">DUF5706 domain-containing protein</fullName>
    </submittedName>
</protein>
<keyword evidence="3 8" id="KW-0812">Transmembrane</keyword>
<comment type="subcellular location">
    <subcellularLocation>
        <location evidence="1">Cell membrane</location>
    </subcellularLocation>
</comment>
<evidence type="ECO:0000256" key="5">
    <source>
        <dbReference type="ARBA" id="ARBA00022989"/>
    </source>
</evidence>
<feature type="transmembrane region" description="Helical" evidence="8">
    <location>
        <begin position="59"/>
        <end position="77"/>
    </location>
</feature>
<evidence type="ECO:0000256" key="7">
    <source>
        <dbReference type="ARBA" id="ARBA00023136"/>
    </source>
</evidence>
<evidence type="ECO:0000256" key="4">
    <source>
        <dbReference type="ARBA" id="ARBA00022741"/>
    </source>
</evidence>
<keyword evidence="2" id="KW-1003">Cell membrane</keyword>
<sequence>MNREYERLKFSMERYDHYFDSINNKLNVYLGLSTFIVSGLIAIYPSLLDKVQCGLGTHILMITLLALGLSNMIILLVTSTPYLSRQTGSLLFFSDVAAVAESQFRHLSENETDQQAIDDMRSQVHKLAAGLAKKFRRLQIAGVIMMVQFALFIPLVTLIINNIK</sequence>
<feature type="transmembrane region" description="Helical" evidence="8">
    <location>
        <begin position="26"/>
        <end position="47"/>
    </location>
</feature>
<dbReference type="EMBL" id="CP107006">
    <property type="protein sequence ID" value="UYQ92847.1"/>
    <property type="molecule type" value="Genomic_DNA"/>
</dbReference>
<name>A0ABY6IZN5_9BACT</name>
<evidence type="ECO:0000313" key="10">
    <source>
        <dbReference type="EMBL" id="UYQ92847.1"/>
    </source>
</evidence>
<evidence type="ECO:0000313" key="11">
    <source>
        <dbReference type="Proteomes" id="UP001162741"/>
    </source>
</evidence>
<reference evidence="10" key="1">
    <citation type="submission" date="2022-10" db="EMBL/GenBank/DDBJ databases">
        <title>Chitinophaga sp. nov., isolated from soil.</title>
        <authorList>
            <person name="Jeon C.O."/>
        </authorList>
    </citation>
    <scope>NUCLEOTIDE SEQUENCE</scope>
    <source>
        <strain evidence="10">R8</strain>
    </source>
</reference>
<dbReference type="Proteomes" id="UP001162741">
    <property type="component" value="Chromosome"/>
</dbReference>